<keyword evidence="1" id="KW-0812">Transmembrane</keyword>
<keyword evidence="1" id="KW-1133">Transmembrane helix</keyword>
<organism evidence="2 3">
    <name type="scientific">Cercophora newfieldiana</name>
    <dbReference type="NCBI Taxonomy" id="92897"/>
    <lineage>
        <taxon>Eukaryota</taxon>
        <taxon>Fungi</taxon>
        <taxon>Dikarya</taxon>
        <taxon>Ascomycota</taxon>
        <taxon>Pezizomycotina</taxon>
        <taxon>Sordariomycetes</taxon>
        <taxon>Sordariomycetidae</taxon>
        <taxon>Sordariales</taxon>
        <taxon>Lasiosphaeriaceae</taxon>
        <taxon>Cercophora</taxon>
    </lineage>
</organism>
<dbReference type="Proteomes" id="UP001174936">
    <property type="component" value="Unassembled WGS sequence"/>
</dbReference>
<gene>
    <name evidence="2" type="ORF">B0T16DRAFT_460716</name>
</gene>
<keyword evidence="3" id="KW-1185">Reference proteome</keyword>
<keyword evidence="1" id="KW-0472">Membrane</keyword>
<sequence length="485" mass="54411">MSVFVNYDGPNLGKSQKRMVRSQAMISVRDQQRQAKKIADVAALPRQLLPTRDSSTKTPVAPNTGQKRAQLLLAGKQNQILLARRQQKLNPWEKLNPWDMRGAPPQSTHMTGVPARTFQDYLSRCGSYSSYLDEAFILVPGFRQPSYFRPDLSKAACIYIGWLLTASVLDALSGKEVAYPWYEYQAVKELKGFVESGGTMEVYEVVYPVIILGIFELVRFSPHAATHLAAVENIIKSRGGLSTMPEVMQHLVIMTDMLECICLNTPLAFNELGPNPVVRLNTPEDFPSGDQLRSCPLLLCDEEDFSFAAQYVEPDIRTDLISVLGAASNTFLALFESKTPTLENSGESDFDLDVIADVTTVSTKVSGLFLQTCALATRITHRTTTGEANAFDDPINHMDAKTMYYNLRFMGLKVWAGLPYVYVWVNLVGFAAARDDKMRMYFFPELVRSAYSYGCYQLLVFRTVLGNFIHLQNAIRARKTRLKLV</sequence>
<feature type="transmembrane region" description="Helical" evidence="1">
    <location>
        <begin position="414"/>
        <end position="433"/>
    </location>
</feature>
<dbReference type="AlphaFoldDB" id="A0AA40CN95"/>
<reference evidence="2" key="1">
    <citation type="submission" date="2023-06" db="EMBL/GenBank/DDBJ databases">
        <title>Genome-scale phylogeny and comparative genomics of the fungal order Sordariales.</title>
        <authorList>
            <consortium name="Lawrence Berkeley National Laboratory"/>
            <person name="Hensen N."/>
            <person name="Bonometti L."/>
            <person name="Westerberg I."/>
            <person name="Brannstrom I.O."/>
            <person name="Guillou S."/>
            <person name="Cros-Aarteil S."/>
            <person name="Calhoun S."/>
            <person name="Haridas S."/>
            <person name="Kuo A."/>
            <person name="Mondo S."/>
            <person name="Pangilinan J."/>
            <person name="Riley R."/>
            <person name="Labutti K."/>
            <person name="Andreopoulos B."/>
            <person name="Lipzen A."/>
            <person name="Chen C."/>
            <person name="Yanf M."/>
            <person name="Daum C."/>
            <person name="Ng V."/>
            <person name="Clum A."/>
            <person name="Steindorff A."/>
            <person name="Ohm R."/>
            <person name="Martin F."/>
            <person name="Silar P."/>
            <person name="Natvig D."/>
            <person name="Lalanne C."/>
            <person name="Gautier V."/>
            <person name="Ament-Velasquez S.L."/>
            <person name="Kruys A."/>
            <person name="Hutchinson M.I."/>
            <person name="Powell A.J."/>
            <person name="Barry K."/>
            <person name="Miller A.N."/>
            <person name="Grigoriev I.V."/>
            <person name="Debuchy R."/>
            <person name="Gladieux P."/>
            <person name="Thoren M.H."/>
            <person name="Johannesson H."/>
        </authorList>
    </citation>
    <scope>NUCLEOTIDE SEQUENCE</scope>
    <source>
        <strain evidence="2">SMH2532-1</strain>
    </source>
</reference>
<evidence type="ECO:0000313" key="3">
    <source>
        <dbReference type="Proteomes" id="UP001174936"/>
    </source>
</evidence>
<accession>A0AA40CN95</accession>
<evidence type="ECO:0000313" key="2">
    <source>
        <dbReference type="EMBL" id="KAK0644692.1"/>
    </source>
</evidence>
<name>A0AA40CN95_9PEZI</name>
<proteinExistence type="predicted"/>
<dbReference type="EMBL" id="JAULSV010000005">
    <property type="protein sequence ID" value="KAK0644692.1"/>
    <property type="molecule type" value="Genomic_DNA"/>
</dbReference>
<protein>
    <submittedName>
        <fullName evidence="2">Uncharacterized protein</fullName>
    </submittedName>
</protein>
<comment type="caution">
    <text evidence="2">The sequence shown here is derived from an EMBL/GenBank/DDBJ whole genome shotgun (WGS) entry which is preliminary data.</text>
</comment>
<evidence type="ECO:0000256" key="1">
    <source>
        <dbReference type="SAM" id="Phobius"/>
    </source>
</evidence>